<dbReference type="Pfam" id="PF01261">
    <property type="entry name" value="AP_endonuc_2"/>
    <property type="match status" value="1"/>
</dbReference>
<keyword evidence="2" id="KW-0413">Isomerase</keyword>
<dbReference type="EMBL" id="JBCGDC010000133">
    <property type="protein sequence ID" value="MFB6397268.1"/>
    <property type="molecule type" value="Genomic_DNA"/>
</dbReference>
<dbReference type="InterPro" id="IPR013022">
    <property type="entry name" value="Xyl_isomerase-like_TIM-brl"/>
</dbReference>
<evidence type="ECO:0000313" key="2">
    <source>
        <dbReference type="EMBL" id="MFB6397268.1"/>
    </source>
</evidence>
<feature type="domain" description="Xylose isomerase-like TIM barrel" evidence="1">
    <location>
        <begin position="23"/>
        <end position="270"/>
    </location>
</feature>
<dbReference type="PANTHER" id="PTHR12110">
    <property type="entry name" value="HYDROXYPYRUVATE ISOMERASE"/>
    <property type="match status" value="1"/>
</dbReference>
<name>A0ABV5CZ35_9ACTN</name>
<organism evidence="2 3">
    <name type="scientific">Polymorphospora lycopeni</name>
    <dbReference type="NCBI Taxonomy" id="3140240"/>
    <lineage>
        <taxon>Bacteria</taxon>
        <taxon>Bacillati</taxon>
        <taxon>Actinomycetota</taxon>
        <taxon>Actinomycetes</taxon>
        <taxon>Micromonosporales</taxon>
        <taxon>Micromonosporaceae</taxon>
        <taxon>Polymorphospora</taxon>
    </lineage>
</organism>
<dbReference type="SUPFAM" id="SSF51658">
    <property type="entry name" value="Xylose isomerase-like"/>
    <property type="match status" value="1"/>
</dbReference>
<evidence type="ECO:0000259" key="1">
    <source>
        <dbReference type="Pfam" id="PF01261"/>
    </source>
</evidence>
<protein>
    <submittedName>
        <fullName evidence="2">Sugar phosphate isomerase/epimerase family protein</fullName>
    </submittedName>
</protein>
<dbReference type="InterPro" id="IPR036237">
    <property type="entry name" value="Xyl_isomerase-like_sf"/>
</dbReference>
<reference evidence="2 3" key="1">
    <citation type="submission" date="2024-04" db="EMBL/GenBank/DDBJ databases">
        <title>Polymorphospora sp. isolated from Baiyangdian Lake in Xiong'an New Area.</title>
        <authorList>
            <person name="Zhang X."/>
            <person name="Liu J."/>
        </authorList>
    </citation>
    <scope>NUCLEOTIDE SEQUENCE [LARGE SCALE GENOMIC DNA]</scope>
    <source>
        <strain evidence="2 3">2-325</strain>
    </source>
</reference>
<dbReference type="RefSeq" id="WP_375736410.1">
    <property type="nucleotide sequence ID" value="NZ_JBCGDC010000133.1"/>
</dbReference>
<dbReference type="InterPro" id="IPR050312">
    <property type="entry name" value="IolE/XylAMocC-like"/>
</dbReference>
<sequence>MSPRIALSGFSFDGYSAEDLLAFAGRLGVTGIDYWPWNRGTHSAGSYRRLLDDAGMSVCCVNVPSKQIRLGGATRPDDARRVVVAAMDDAVALGAPAIQVYCATPDVRTRGEAVDILADQLAPLLDEAASRSLTVLVENNLDQRGEDVYGVNASRSVESLEALARRTGPDGVRVCYDPANFVAVGEPAFPEAYERLRAYIGGVHAKDCVRFEEAHRDRPEARRLFVDGLEGPFLAVVVGQGAVGWPALIDRLVADGYDGWLTIDPFTSPELLEEWCVASLDAVTGMIAAAEGAR</sequence>
<proteinExistence type="predicted"/>
<comment type="caution">
    <text evidence="2">The sequence shown here is derived from an EMBL/GenBank/DDBJ whole genome shotgun (WGS) entry which is preliminary data.</text>
</comment>
<gene>
    <name evidence="2" type="ORF">AAFH96_29850</name>
</gene>
<dbReference type="GO" id="GO:0016853">
    <property type="term" value="F:isomerase activity"/>
    <property type="evidence" value="ECO:0007669"/>
    <property type="project" value="UniProtKB-KW"/>
</dbReference>
<dbReference type="Proteomes" id="UP001582793">
    <property type="component" value="Unassembled WGS sequence"/>
</dbReference>
<evidence type="ECO:0000313" key="3">
    <source>
        <dbReference type="Proteomes" id="UP001582793"/>
    </source>
</evidence>
<dbReference type="Gene3D" id="3.20.20.150">
    <property type="entry name" value="Divalent-metal-dependent TIM barrel enzymes"/>
    <property type="match status" value="1"/>
</dbReference>
<accession>A0ABV5CZ35</accession>
<dbReference type="PANTHER" id="PTHR12110:SF41">
    <property type="entry name" value="INOSOSE DEHYDRATASE"/>
    <property type="match status" value="1"/>
</dbReference>
<keyword evidence="3" id="KW-1185">Reference proteome</keyword>